<dbReference type="Proteomes" id="UP000006056">
    <property type="component" value="Chromosome"/>
</dbReference>
<reference evidence="3 4" key="1">
    <citation type="submission" date="2012-06" db="EMBL/GenBank/DDBJ databases">
        <title>Complete genome of Terriglobus roseus DSM 18391.</title>
        <authorList>
            <consortium name="US DOE Joint Genome Institute (JGI-PGF)"/>
            <person name="Lucas S."/>
            <person name="Copeland A."/>
            <person name="Lapidus A."/>
            <person name="Glavina del Rio T."/>
            <person name="Dalin E."/>
            <person name="Tice H."/>
            <person name="Bruce D."/>
            <person name="Goodwin L."/>
            <person name="Pitluck S."/>
            <person name="Peters L."/>
            <person name="Mikhailova N."/>
            <person name="Munk A.C.C."/>
            <person name="Kyrpides N."/>
            <person name="Mavromatis K."/>
            <person name="Ivanova N."/>
            <person name="Brettin T."/>
            <person name="Detter J.C."/>
            <person name="Han C."/>
            <person name="Larimer F."/>
            <person name="Land M."/>
            <person name="Hauser L."/>
            <person name="Markowitz V."/>
            <person name="Cheng J.-F."/>
            <person name="Hugenholtz P."/>
            <person name="Woyke T."/>
            <person name="Wu D."/>
            <person name="Brambilla E."/>
            <person name="Klenk H.-P."/>
            <person name="Eisen J.A."/>
        </authorList>
    </citation>
    <scope>NUCLEOTIDE SEQUENCE [LARGE SCALE GENOMIC DNA]</scope>
    <source>
        <strain evidence="4">DSM 18391 / NRRL B-41598 / KBS 63</strain>
    </source>
</reference>
<proteinExistence type="inferred from homology"/>
<dbReference type="OrthoDB" id="9788959at2"/>
<dbReference type="PRINTS" id="PR01438">
    <property type="entry name" value="UNVRSLSTRESS"/>
</dbReference>
<evidence type="ECO:0000313" key="4">
    <source>
        <dbReference type="Proteomes" id="UP000006056"/>
    </source>
</evidence>
<dbReference type="PANTHER" id="PTHR46268:SF22">
    <property type="entry name" value="SENSOR PROTEIN KDPD-RELATED"/>
    <property type="match status" value="1"/>
</dbReference>
<dbReference type="eggNOG" id="COG0589">
    <property type="taxonomic scope" value="Bacteria"/>
</dbReference>
<dbReference type="InterPro" id="IPR014729">
    <property type="entry name" value="Rossmann-like_a/b/a_fold"/>
</dbReference>
<dbReference type="RefSeq" id="WP_014784994.1">
    <property type="nucleotide sequence ID" value="NC_018014.1"/>
</dbReference>
<sequence length="282" mass="30754">MVPDQIIFATDFSPASLAARSIAVTMAKLFHCRIQIVHVFEYVARHPYRIPVEWMIGMIRTDAERQLLEVHQAITMLGVEATTLLVEDGIPEKEILNCAKSYKSPMIVIGTHAIGGMDRFLLGSTAEYVLREADCPVVTVGPHVQPVSATGSFRQLLFATDFRPDSLKAAPFVATLREATPCKLAVLNVQRSDQLPVATTLFDPLRLILDRLGASHTYPETEYLTLHGDAVAQAISNEAERLPADLLVLGVKRASAFITHLAPKVAFQVIAAAPCAVLTISS</sequence>
<name>I3ZDV7_TERRK</name>
<dbReference type="STRING" id="926566.Terro_1105"/>
<feature type="domain" description="UspA" evidence="2">
    <location>
        <begin position="153"/>
        <end position="280"/>
    </location>
</feature>
<evidence type="ECO:0000259" key="2">
    <source>
        <dbReference type="Pfam" id="PF00582"/>
    </source>
</evidence>
<dbReference type="KEGG" id="trs:Terro_1105"/>
<dbReference type="Gene3D" id="3.40.50.620">
    <property type="entry name" value="HUPs"/>
    <property type="match status" value="2"/>
</dbReference>
<dbReference type="PANTHER" id="PTHR46268">
    <property type="entry name" value="STRESS RESPONSE PROTEIN NHAX"/>
    <property type="match status" value="1"/>
</dbReference>
<dbReference type="Pfam" id="PF00582">
    <property type="entry name" value="Usp"/>
    <property type="match status" value="2"/>
</dbReference>
<gene>
    <name evidence="3" type="ordered locus">Terro_1105</name>
</gene>
<dbReference type="HOGENOM" id="CLU_049301_2_1_0"/>
<dbReference type="AlphaFoldDB" id="I3ZDV7"/>
<accession>I3ZDV7</accession>
<keyword evidence="4" id="KW-1185">Reference proteome</keyword>
<dbReference type="SUPFAM" id="SSF52402">
    <property type="entry name" value="Adenine nucleotide alpha hydrolases-like"/>
    <property type="match status" value="2"/>
</dbReference>
<dbReference type="CDD" id="cd00293">
    <property type="entry name" value="USP-like"/>
    <property type="match status" value="2"/>
</dbReference>
<dbReference type="EMBL" id="CP003379">
    <property type="protein sequence ID" value="AFL87425.1"/>
    <property type="molecule type" value="Genomic_DNA"/>
</dbReference>
<evidence type="ECO:0000256" key="1">
    <source>
        <dbReference type="ARBA" id="ARBA00008791"/>
    </source>
</evidence>
<dbReference type="InterPro" id="IPR006016">
    <property type="entry name" value="UspA"/>
</dbReference>
<evidence type="ECO:0000313" key="3">
    <source>
        <dbReference type="EMBL" id="AFL87425.1"/>
    </source>
</evidence>
<dbReference type="InterPro" id="IPR006015">
    <property type="entry name" value="Universal_stress_UspA"/>
</dbReference>
<protein>
    <submittedName>
        <fullName evidence="3">Universal stress protein UspA-like protein</fullName>
    </submittedName>
</protein>
<feature type="domain" description="UspA" evidence="2">
    <location>
        <begin position="5"/>
        <end position="140"/>
    </location>
</feature>
<comment type="similarity">
    <text evidence="1">Belongs to the universal stress protein A family.</text>
</comment>
<organism evidence="3 4">
    <name type="scientific">Terriglobus roseus (strain DSM 18391 / NRRL B-41598 / KBS 63)</name>
    <dbReference type="NCBI Taxonomy" id="926566"/>
    <lineage>
        <taxon>Bacteria</taxon>
        <taxon>Pseudomonadati</taxon>
        <taxon>Acidobacteriota</taxon>
        <taxon>Terriglobia</taxon>
        <taxon>Terriglobales</taxon>
        <taxon>Acidobacteriaceae</taxon>
        <taxon>Terriglobus</taxon>
    </lineage>
</organism>